<feature type="compositionally biased region" description="Polar residues" evidence="1">
    <location>
        <begin position="40"/>
        <end position="60"/>
    </location>
</feature>
<protein>
    <submittedName>
        <fullName evidence="2">Uncharacterized protein</fullName>
    </submittedName>
</protein>
<evidence type="ECO:0000313" key="2">
    <source>
        <dbReference type="EMBL" id="CEK62787.1"/>
    </source>
</evidence>
<reference evidence="2" key="1">
    <citation type="submission" date="2014-12" db="EMBL/GenBank/DDBJ databases">
        <title>Insight into the proteome of Arion vulgaris.</title>
        <authorList>
            <person name="Aradska J."/>
            <person name="Bulat T."/>
            <person name="Smidak R."/>
            <person name="Sarate P."/>
            <person name="Gangsoo J."/>
            <person name="Sialana F."/>
            <person name="Bilban M."/>
            <person name="Lubec G."/>
        </authorList>
    </citation>
    <scope>NUCLEOTIDE SEQUENCE</scope>
    <source>
        <tissue evidence="2">Skin</tissue>
    </source>
</reference>
<feature type="compositionally biased region" description="Polar residues" evidence="1">
    <location>
        <begin position="131"/>
        <end position="181"/>
    </location>
</feature>
<feature type="region of interest" description="Disordered" evidence="1">
    <location>
        <begin position="1"/>
        <end position="186"/>
    </location>
</feature>
<organism evidence="2">
    <name type="scientific">Arion vulgaris</name>
    <dbReference type="NCBI Taxonomy" id="1028688"/>
    <lineage>
        <taxon>Eukaryota</taxon>
        <taxon>Metazoa</taxon>
        <taxon>Spiralia</taxon>
        <taxon>Lophotrochozoa</taxon>
        <taxon>Mollusca</taxon>
        <taxon>Gastropoda</taxon>
        <taxon>Heterobranchia</taxon>
        <taxon>Euthyneura</taxon>
        <taxon>Panpulmonata</taxon>
        <taxon>Eupulmonata</taxon>
        <taxon>Stylommatophora</taxon>
        <taxon>Helicina</taxon>
        <taxon>Arionoidea</taxon>
        <taxon>Arionidae</taxon>
        <taxon>Arion</taxon>
    </lineage>
</organism>
<name>A0A0B6Z320_9EUPU</name>
<feature type="region of interest" description="Disordered" evidence="1">
    <location>
        <begin position="199"/>
        <end position="223"/>
    </location>
</feature>
<feature type="compositionally biased region" description="Pro residues" evidence="1">
    <location>
        <begin position="75"/>
        <end position="87"/>
    </location>
</feature>
<feature type="compositionally biased region" description="Polar residues" evidence="1">
    <location>
        <begin position="211"/>
        <end position="223"/>
    </location>
</feature>
<sequence>NEESSSDAASTKPVMRTSAEENNKVMVPKPVPRKNMLEISETTIALKQQNGEKSAVNTGSDEFGIPKPSTTGIPPSLPKSAPPPLPSFNPSGEINSASVDKNDKKQPADRLLKEATTSLHPAKHTEDPKNNAFTNSSHSQNNKMDSSKAATQDNYKMKTGSSDSNNAYGSNQPNVKLQNVSEPAKKVSGGQVLTGLLTSLAGVRGKEPPKQDTTNYTSQTPAK</sequence>
<gene>
    <name evidence="2" type="primary">ORF46137</name>
</gene>
<accession>A0A0B6Z320</accession>
<evidence type="ECO:0000256" key="1">
    <source>
        <dbReference type="SAM" id="MobiDB-lite"/>
    </source>
</evidence>
<proteinExistence type="predicted"/>
<dbReference type="AlphaFoldDB" id="A0A0B6Z320"/>
<feature type="compositionally biased region" description="Basic and acidic residues" evidence="1">
    <location>
        <begin position="100"/>
        <end position="113"/>
    </location>
</feature>
<feature type="non-terminal residue" evidence="2">
    <location>
        <position position="1"/>
    </location>
</feature>
<dbReference type="EMBL" id="HACG01015922">
    <property type="protein sequence ID" value="CEK62787.1"/>
    <property type="molecule type" value="Transcribed_RNA"/>
</dbReference>
<feature type="non-terminal residue" evidence="2">
    <location>
        <position position="223"/>
    </location>
</feature>